<dbReference type="EMBL" id="AK366575">
    <property type="protein sequence ID" value="BAJ97778.1"/>
    <property type="molecule type" value="mRNA"/>
</dbReference>
<protein>
    <submittedName>
        <fullName evidence="2">Predicted protein</fullName>
    </submittedName>
</protein>
<organism evidence="2">
    <name type="scientific">Hordeum vulgare subsp. vulgare</name>
    <name type="common">Domesticated barley</name>
    <dbReference type="NCBI Taxonomy" id="112509"/>
    <lineage>
        <taxon>Eukaryota</taxon>
        <taxon>Viridiplantae</taxon>
        <taxon>Streptophyta</taxon>
        <taxon>Embryophyta</taxon>
        <taxon>Tracheophyta</taxon>
        <taxon>Spermatophyta</taxon>
        <taxon>Magnoliopsida</taxon>
        <taxon>Liliopsida</taxon>
        <taxon>Poales</taxon>
        <taxon>Poaceae</taxon>
        <taxon>BOP clade</taxon>
        <taxon>Pooideae</taxon>
        <taxon>Triticodae</taxon>
        <taxon>Triticeae</taxon>
        <taxon>Hordeinae</taxon>
        <taxon>Hordeum</taxon>
    </lineage>
</organism>
<name>F2DRQ7_HORVV</name>
<feature type="compositionally biased region" description="Basic residues" evidence="1">
    <location>
        <begin position="63"/>
        <end position="81"/>
    </location>
</feature>
<feature type="compositionally biased region" description="Basic and acidic residues" evidence="1">
    <location>
        <begin position="89"/>
        <end position="101"/>
    </location>
</feature>
<feature type="region of interest" description="Disordered" evidence="1">
    <location>
        <begin position="31"/>
        <end position="115"/>
    </location>
</feature>
<evidence type="ECO:0000313" key="2">
    <source>
        <dbReference type="EMBL" id="BAJ97778.1"/>
    </source>
</evidence>
<evidence type="ECO:0000256" key="1">
    <source>
        <dbReference type="SAM" id="MobiDB-lite"/>
    </source>
</evidence>
<reference evidence="2" key="1">
    <citation type="journal article" date="2011" name="Plant Physiol.">
        <title>Comprehensive sequence analysis of 24,783 barley full-length cDNAs derived from 12 clone libraries.</title>
        <authorList>
            <person name="Matsumoto T."/>
            <person name="Tanaka T."/>
            <person name="Sakai H."/>
            <person name="Amano N."/>
            <person name="Kanamori H."/>
            <person name="Kurita K."/>
            <person name="Kikuta A."/>
            <person name="Kamiya K."/>
            <person name="Yamamoto M."/>
            <person name="Ikawa H."/>
            <person name="Fujii N."/>
            <person name="Hori K."/>
            <person name="Itoh T."/>
            <person name="Sato K."/>
        </authorList>
    </citation>
    <scope>NUCLEOTIDE SEQUENCE</scope>
    <source>
        <tissue evidence="2">Shoot and root</tissue>
    </source>
</reference>
<dbReference type="AlphaFoldDB" id="F2DRQ7"/>
<proteinExistence type="evidence at transcript level"/>
<sequence>MCGENRWDGRCRHRRSRCADGRPRASWLRARRAATGRALGTGRARVRGGTAGRPRTPRSCATKVRRGHGQARETRPRRRHGLPQSRPDQQPERLLDNERRGTMKATLKRLFFSSR</sequence>
<accession>F2DRQ7</accession>